<keyword evidence="3 7" id="KW-0732">Signal</keyword>
<sequence>MRKTILKSFISLMIFIFSCSAFADNVKQVYRAAMDTPESVKIAGGFYPRGMDGSRPNQPPPNINLWDHTHGLATGMSRHDSGYVSTTTSRGFAISWVNNYLNHNGYVYHISATPNFIDVNASLRQYSPHPEELEMAALGVIHWNQIIGWERVRSGNVGEFVPNPDYVGRLYGTLLSSGAQPQLAGFPDGHYAWEQYPWFEFANCGSRSFCFPTKSAQEFGTELFWKAHYSILGTIISILD</sequence>
<evidence type="ECO:0000313" key="8">
    <source>
        <dbReference type="EMBL" id="MBA9082659.1"/>
    </source>
</evidence>
<keyword evidence="5" id="KW-0843">Virulence</keyword>
<evidence type="ECO:0000256" key="7">
    <source>
        <dbReference type="SAM" id="SignalP"/>
    </source>
</evidence>
<name>A0ABR6E2L0_9HYPH</name>
<dbReference type="InterPro" id="IPR001144">
    <property type="entry name" value="Enterotoxin_A"/>
</dbReference>
<feature type="signal peptide" evidence="7">
    <location>
        <begin position="1"/>
        <end position="23"/>
    </location>
</feature>
<dbReference type="PRINTS" id="PR00771">
    <property type="entry name" value="ENTEROTOXINA"/>
</dbReference>
<keyword evidence="8" id="KW-0808">Transferase</keyword>
<keyword evidence="6" id="KW-1015">Disulfide bond</keyword>
<gene>
    <name evidence="8" type="ORF">GGR10_000500</name>
</gene>
<dbReference type="Proteomes" id="UP000548119">
    <property type="component" value="Unassembled WGS sequence"/>
</dbReference>
<feature type="chain" id="PRO_5045832273" evidence="7">
    <location>
        <begin position="24"/>
        <end position="240"/>
    </location>
</feature>
<accession>A0ABR6E2L0</accession>
<dbReference type="PROSITE" id="PS51257">
    <property type="entry name" value="PROKAR_LIPOPROTEIN"/>
    <property type="match status" value="1"/>
</dbReference>
<dbReference type="SUPFAM" id="SSF56399">
    <property type="entry name" value="ADP-ribosylation"/>
    <property type="match status" value="1"/>
</dbReference>
<evidence type="ECO:0000256" key="4">
    <source>
        <dbReference type="ARBA" id="ARBA00022861"/>
    </source>
</evidence>
<evidence type="ECO:0000313" key="9">
    <source>
        <dbReference type="Proteomes" id="UP000548119"/>
    </source>
</evidence>
<dbReference type="RefSeq" id="WP_210268765.1">
    <property type="nucleotide sequence ID" value="NZ_CAWPNC010000002.1"/>
</dbReference>
<keyword evidence="2" id="KW-0800">Toxin</keyword>
<evidence type="ECO:0000256" key="2">
    <source>
        <dbReference type="ARBA" id="ARBA00022656"/>
    </source>
</evidence>
<comment type="similarity">
    <text evidence="1">Belongs to the enterotoxin A family.</text>
</comment>
<evidence type="ECO:0000256" key="3">
    <source>
        <dbReference type="ARBA" id="ARBA00022729"/>
    </source>
</evidence>
<comment type="caution">
    <text evidence="8">The sequence shown here is derived from an EMBL/GenBank/DDBJ whole genome shotgun (WGS) entry which is preliminary data.</text>
</comment>
<proteinExistence type="inferred from homology"/>
<evidence type="ECO:0000256" key="1">
    <source>
        <dbReference type="ARBA" id="ARBA00009092"/>
    </source>
</evidence>
<reference evidence="8 9" key="1">
    <citation type="submission" date="2020-08" db="EMBL/GenBank/DDBJ databases">
        <title>Genomic Encyclopedia of Type Strains, Phase IV (KMG-IV): sequencing the most valuable type-strain genomes for metagenomic binning, comparative biology and taxonomic classification.</title>
        <authorList>
            <person name="Goeker M."/>
        </authorList>
    </citation>
    <scope>NUCLEOTIDE SEQUENCE [LARGE SCALE GENOMIC DNA]</scope>
    <source>
        <strain evidence="8 9">DSM 21431</strain>
    </source>
</reference>
<evidence type="ECO:0000256" key="6">
    <source>
        <dbReference type="ARBA" id="ARBA00023157"/>
    </source>
</evidence>
<keyword evidence="8" id="KW-0328">Glycosyltransferase</keyword>
<keyword evidence="4" id="KW-0260">Enterotoxin</keyword>
<dbReference type="EMBL" id="JACJIR010000002">
    <property type="protein sequence ID" value="MBA9082659.1"/>
    <property type="molecule type" value="Genomic_DNA"/>
</dbReference>
<evidence type="ECO:0000256" key="5">
    <source>
        <dbReference type="ARBA" id="ARBA00023026"/>
    </source>
</evidence>
<keyword evidence="9" id="KW-1185">Reference proteome</keyword>
<dbReference type="Gene3D" id="3.90.210.10">
    <property type="entry name" value="Heat-Labile Enterotoxin, subunit A"/>
    <property type="match status" value="1"/>
</dbReference>
<dbReference type="GO" id="GO:0047286">
    <property type="term" value="F:NAD+-diphthamide ADP-ribosyltransferase activity"/>
    <property type="evidence" value="ECO:0007669"/>
    <property type="project" value="UniProtKB-EC"/>
</dbReference>
<organism evidence="8 9">
    <name type="scientific">Bartonella chomelii</name>
    <dbReference type="NCBI Taxonomy" id="236402"/>
    <lineage>
        <taxon>Bacteria</taxon>
        <taxon>Pseudomonadati</taxon>
        <taxon>Pseudomonadota</taxon>
        <taxon>Alphaproteobacteria</taxon>
        <taxon>Hyphomicrobiales</taxon>
        <taxon>Bartonellaceae</taxon>
        <taxon>Bartonella</taxon>
    </lineage>
</organism>
<dbReference type="EC" id="2.4.2.36" evidence="8"/>
<protein>
    <submittedName>
        <fullName evidence="8">Cholera enterotoxin subunit A</fullName>
        <ecNumber evidence="8">2.4.2.36</ecNumber>
    </submittedName>
</protein>
<dbReference type="Pfam" id="PF01375">
    <property type="entry name" value="Enterotoxin_a"/>
    <property type="match status" value="1"/>
</dbReference>